<dbReference type="STRING" id="1210089.GCA_001613165_04600"/>
<proteinExistence type="inferred from homology"/>
<keyword evidence="4 7" id="KW-0808">Transferase</keyword>
<comment type="similarity">
    <text evidence="2 6">Belongs to the UPF0677 family.</text>
</comment>
<dbReference type="Proteomes" id="UP000255355">
    <property type="component" value="Unassembled WGS sequence"/>
</dbReference>
<dbReference type="EC" id="2.1.1.-" evidence="6"/>
<evidence type="ECO:0000256" key="2">
    <source>
        <dbReference type="ARBA" id="ARBA00008138"/>
    </source>
</evidence>
<dbReference type="Pfam" id="PF04072">
    <property type="entry name" value="LCM"/>
    <property type="match status" value="1"/>
</dbReference>
<name>A0A370HJ23_9NOCA</name>
<reference evidence="7 8" key="1">
    <citation type="submission" date="2018-07" db="EMBL/GenBank/DDBJ databases">
        <title>Genomic Encyclopedia of Type Strains, Phase IV (KMG-IV): sequencing the most valuable type-strain genomes for metagenomic binning, comparative biology and taxonomic classification.</title>
        <authorList>
            <person name="Goeker M."/>
        </authorList>
    </citation>
    <scope>NUCLEOTIDE SEQUENCE [LARGE SCALE GENOMIC DNA]</scope>
    <source>
        <strain evidence="7 8">DSM 44952</strain>
    </source>
</reference>
<comment type="caution">
    <text evidence="7">The sequence shown here is derived from an EMBL/GenBank/DDBJ whole genome shotgun (WGS) entry which is preliminary data.</text>
</comment>
<dbReference type="InterPro" id="IPR029063">
    <property type="entry name" value="SAM-dependent_MTases_sf"/>
</dbReference>
<evidence type="ECO:0000256" key="3">
    <source>
        <dbReference type="ARBA" id="ARBA00022603"/>
    </source>
</evidence>
<dbReference type="PANTHER" id="PTHR43619">
    <property type="entry name" value="S-ADENOSYL-L-METHIONINE-DEPENDENT METHYLTRANSFERASE YKTD-RELATED"/>
    <property type="match status" value="1"/>
</dbReference>
<gene>
    <name evidence="7" type="ORF">DFR68_101312</name>
</gene>
<accession>A0A370HJ23</accession>
<evidence type="ECO:0000256" key="4">
    <source>
        <dbReference type="ARBA" id="ARBA00022679"/>
    </source>
</evidence>
<dbReference type="GO" id="GO:0032259">
    <property type="term" value="P:methylation"/>
    <property type="evidence" value="ECO:0007669"/>
    <property type="project" value="UniProtKB-KW"/>
</dbReference>
<keyword evidence="5 6" id="KW-0949">S-adenosyl-L-methionine</keyword>
<evidence type="ECO:0000313" key="7">
    <source>
        <dbReference type="EMBL" id="RDI55479.1"/>
    </source>
</evidence>
<organism evidence="7 8">
    <name type="scientific">Nocardia mexicana</name>
    <dbReference type="NCBI Taxonomy" id="279262"/>
    <lineage>
        <taxon>Bacteria</taxon>
        <taxon>Bacillati</taxon>
        <taxon>Actinomycetota</taxon>
        <taxon>Actinomycetes</taxon>
        <taxon>Mycobacteriales</taxon>
        <taxon>Nocardiaceae</taxon>
        <taxon>Nocardia</taxon>
    </lineage>
</organism>
<dbReference type="AlphaFoldDB" id="A0A370HJ23"/>
<comment type="function">
    <text evidence="1 6">Exhibits S-adenosyl-L-methionine-dependent methyltransferase activity.</text>
</comment>
<evidence type="ECO:0000313" key="8">
    <source>
        <dbReference type="Proteomes" id="UP000255355"/>
    </source>
</evidence>
<dbReference type="SUPFAM" id="SSF53335">
    <property type="entry name" value="S-adenosyl-L-methionine-dependent methyltransferases"/>
    <property type="match status" value="1"/>
</dbReference>
<protein>
    <recommendedName>
        <fullName evidence="6">S-adenosyl-L-methionine-dependent methyltransferase</fullName>
        <ecNumber evidence="6">2.1.1.-</ecNumber>
    </recommendedName>
</protein>
<dbReference type="Gene3D" id="3.40.50.150">
    <property type="entry name" value="Vaccinia Virus protein VP39"/>
    <property type="match status" value="1"/>
</dbReference>
<evidence type="ECO:0000256" key="6">
    <source>
        <dbReference type="RuleBase" id="RU362030"/>
    </source>
</evidence>
<evidence type="ECO:0000256" key="1">
    <source>
        <dbReference type="ARBA" id="ARBA00003907"/>
    </source>
</evidence>
<dbReference type="PANTHER" id="PTHR43619:SF2">
    <property type="entry name" value="S-ADENOSYL-L-METHIONINE-DEPENDENT METHYLTRANSFERASES SUPERFAMILY PROTEIN"/>
    <property type="match status" value="1"/>
</dbReference>
<sequence>MTSEQTIGPEDTAARVALWRAMHVQIDAPPYVFEDEVGLRLVAPDAGWRDRPDMDPQAVGPMRAGILSRARFIEDLVAEQVARGVDQYVVLGAGLDTFAQRRPELAAKLTVFEVDQPGPQEWKRQRLIELGYGIPEWLRLVPVDFEVDSWWDRLTAAGFDPGRPAVVASTGVTMYLTKQANTATLQQISSLAPGSTLATTFMLPIDLVGPAEQELRRFAEQGARTNGTPFISFFRPADMVALAKEAGFPAARHISSDELTARYFADRADGLRPAESEQILLATT</sequence>
<keyword evidence="8" id="KW-1185">Reference proteome</keyword>
<dbReference type="EMBL" id="QQAZ01000001">
    <property type="protein sequence ID" value="RDI55479.1"/>
    <property type="molecule type" value="Genomic_DNA"/>
</dbReference>
<dbReference type="OrthoDB" id="9806164at2"/>
<keyword evidence="3 6" id="KW-0489">Methyltransferase</keyword>
<dbReference type="InterPro" id="IPR007213">
    <property type="entry name" value="Ppm1/Ppm2/Tcmp"/>
</dbReference>
<dbReference type="NCBIfam" id="TIGR00027">
    <property type="entry name" value="mthyl_TIGR00027"/>
    <property type="match status" value="1"/>
</dbReference>
<dbReference type="InterPro" id="IPR011610">
    <property type="entry name" value="SAM_mthyl_Trfase_ML2640-like"/>
</dbReference>
<evidence type="ECO:0000256" key="5">
    <source>
        <dbReference type="ARBA" id="ARBA00022691"/>
    </source>
</evidence>
<dbReference type="GO" id="GO:0008168">
    <property type="term" value="F:methyltransferase activity"/>
    <property type="evidence" value="ECO:0007669"/>
    <property type="project" value="UniProtKB-UniRule"/>
</dbReference>